<dbReference type="OrthoDB" id="4356994at2759"/>
<proteinExistence type="predicted"/>
<name>A0A4U0VC19_9PEZI</name>
<evidence type="ECO:0000313" key="2">
    <source>
        <dbReference type="Proteomes" id="UP000310066"/>
    </source>
</evidence>
<dbReference type="AlphaFoldDB" id="A0A4U0VC19"/>
<reference evidence="1 2" key="1">
    <citation type="submission" date="2017-03" db="EMBL/GenBank/DDBJ databases">
        <title>Genomes of endolithic fungi from Antarctica.</title>
        <authorList>
            <person name="Coleine C."/>
            <person name="Masonjones S."/>
            <person name="Stajich J.E."/>
        </authorList>
    </citation>
    <scope>NUCLEOTIDE SEQUENCE [LARGE SCALE GENOMIC DNA]</scope>
    <source>
        <strain evidence="1 2">CCFEE 5311</strain>
    </source>
</reference>
<evidence type="ECO:0000313" key="1">
    <source>
        <dbReference type="EMBL" id="TKA46152.1"/>
    </source>
</evidence>
<gene>
    <name evidence="1" type="ORF">B0A54_02959</name>
</gene>
<dbReference type="PANTHER" id="PTHR47785:SF5">
    <property type="entry name" value="ZN(II)2CYS6 TRANSCRIPTION FACTOR (EUROFUNG)"/>
    <property type="match status" value="1"/>
</dbReference>
<dbReference type="Proteomes" id="UP000310066">
    <property type="component" value="Unassembled WGS sequence"/>
</dbReference>
<dbReference type="EMBL" id="NAJP01000009">
    <property type="protein sequence ID" value="TKA46152.1"/>
    <property type="molecule type" value="Genomic_DNA"/>
</dbReference>
<protein>
    <recommendedName>
        <fullName evidence="3">Transcription factor domain-containing protein</fullName>
    </recommendedName>
</protein>
<organism evidence="1 2">
    <name type="scientific">Friedmanniomyces endolithicus</name>
    <dbReference type="NCBI Taxonomy" id="329885"/>
    <lineage>
        <taxon>Eukaryota</taxon>
        <taxon>Fungi</taxon>
        <taxon>Dikarya</taxon>
        <taxon>Ascomycota</taxon>
        <taxon>Pezizomycotina</taxon>
        <taxon>Dothideomycetes</taxon>
        <taxon>Dothideomycetidae</taxon>
        <taxon>Mycosphaerellales</taxon>
        <taxon>Teratosphaeriaceae</taxon>
        <taxon>Friedmanniomyces</taxon>
    </lineage>
</organism>
<dbReference type="CDD" id="cd12148">
    <property type="entry name" value="fungal_TF_MHR"/>
    <property type="match status" value="1"/>
</dbReference>
<evidence type="ECO:0008006" key="3">
    <source>
        <dbReference type="Google" id="ProtNLM"/>
    </source>
</evidence>
<comment type="caution">
    <text evidence="1">The sequence shown here is derived from an EMBL/GenBank/DDBJ whole genome shotgun (WGS) entry which is preliminary data.</text>
</comment>
<sequence>MLLHRCPAGESYVSMSRLVCLGLLLNCYSLESATELLNSKLSRLQDGVDKLQELAQLQHVNCRAATEQPCEAYVDSASTTAQVDTEHITESSSEFLQIPAQRTTADAVLRWEIFEDRYPPSALVGMQCSGGRAQDQDSSNDGETFTVRSSVLAPNEEQIPSLIESFLRNVHTKNPVLDAEQLVRQARIVASDGLGWDAWSCLVLLAASLGRIAKPFDAALAIPASPGADFTSDSVWSTDPANTAEELEQAESYFILGCRRLGGLKHSLLGSQCFFLRRLAPQTPSNRVSTQEKTTKRLEECMYWSCFKSEIEFRVELPLPQSELASYHHPQMFPTPRSPTHVDEQDTPLGRSAGVLCEDSTPSLLREPSTSSAHSRDYVNPRERVARLCNEEESWYYYLTEIALRRIGNRIINTFFRKDPAAWLDVKPLLRIALEFDTQVSAWSANLPAAMKQWETDSAIRRPEPAAPLEQGGNHVLQELSWALENRLLEVRSWLYQPFMYWLIHNRTAYTAPSSAGPKIGVYGSESRDGFLLGAGEIGLDAEDTATLYSFIVSGIQCSLKILDMRSLRHRHHGLWYDMRSTMTAALILLAVIKSGNEAWIPGGAGVVFGSCTHAMPNEHPVAGKLGHVMAAYDFWAKESPDLERHRDVLKEVADSVRETGKFDTVE</sequence>
<dbReference type="PANTHER" id="PTHR47785">
    <property type="entry name" value="ZN(II)2CYS6 TRANSCRIPTION FACTOR (EUROFUNG)-RELATED-RELATED"/>
    <property type="match status" value="1"/>
</dbReference>
<accession>A0A4U0VC19</accession>
<dbReference type="InterPro" id="IPR053181">
    <property type="entry name" value="EcdB-like_regulator"/>
</dbReference>